<name>A0A2P8HB04_CHINA</name>
<sequence length="481" mass="52932">MSVIERSGFYQDINGDFFLVTQGGSGCTFVAGKQCLFRVYMQPSQLDDVDTVVIVISGNTMKKTTAIVVPKANIIIFRTTPDGPAVGVIVKGCIFPKAGQYNVTVSARSALGVVLAQPVIAPLVFYPTKDLRLLVVPMSHQGVFDPTQEWYKDIASSMLRLGAMFPVRDCVQSLNASKMAGLRYNVGDKCDGWTSGYEDCVYNQTIQINNSPGDHIDVTIEFRWGFYLPQYNPPGDPSPGGNSGRPQHHPNLKRASCVAGPYNGFQMTAPCFAQEIGHNFGLEPVGSPHYQDPYDPGHSKDSVVVDPFAFDFIRQTSYLPAQPPASVLGDVMNNWTTGAWQGADSVSYNAYDWEYLRQQFIQLDSTGTEKNPALNNPCDPLYAKWPHSMPPEPPSTYQHLIGSPADGRHWVWTNHGLQPIDPDNPVFRKPAQYSAAATGLKIILEELADHKVSEVYLPMNNKPLEVVAAISGNIFRSPQLL</sequence>
<feature type="region of interest" description="Disordered" evidence="1">
    <location>
        <begin position="233"/>
        <end position="252"/>
    </location>
</feature>
<evidence type="ECO:0000313" key="2">
    <source>
        <dbReference type="EMBL" id="PSL43403.1"/>
    </source>
</evidence>
<evidence type="ECO:0000256" key="1">
    <source>
        <dbReference type="SAM" id="MobiDB-lite"/>
    </source>
</evidence>
<reference evidence="2 3" key="1">
    <citation type="submission" date="2018-03" db="EMBL/GenBank/DDBJ databases">
        <title>Genomic Encyclopedia of Archaeal and Bacterial Type Strains, Phase II (KMG-II): from individual species to whole genera.</title>
        <authorList>
            <person name="Goeker M."/>
        </authorList>
    </citation>
    <scope>NUCLEOTIDE SEQUENCE [LARGE SCALE GENOMIC DNA]</scope>
    <source>
        <strain evidence="2 3">DSM 24859</strain>
    </source>
</reference>
<dbReference type="EMBL" id="PYAW01000008">
    <property type="protein sequence ID" value="PSL43403.1"/>
    <property type="molecule type" value="Genomic_DNA"/>
</dbReference>
<dbReference type="AlphaFoldDB" id="A0A2P8HB04"/>
<organism evidence="2 3">
    <name type="scientific">Chitinophaga niastensis</name>
    <dbReference type="NCBI Taxonomy" id="536980"/>
    <lineage>
        <taxon>Bacteria</taxon>
        <taxon>Pseudomonadati</taxon>
        <taxon>Bacteroidota</taxon>
        <taxon>Chitinophagia</taxon>
        <taxon>Chitinophagales</taxon>
        <taxon>Chitinophagaceae</taxon>
        <taxon>Chitinophaga</taxon>
    </lineage>
</organism>
<dbReference type="Proteomes" id="UP000240971">
    <property type="component" value="Unassembled WGS sequence"/>
</dbReference>
<dbReference type="RefSeq" id="WP_106531008.1">
    <property type="nucleotide sequence ID" value="NZ_PYAW01000008.1"/>
</dbReference>
<keyword evidence="3" id="KW-1185">Reference proteome</keyword>
<protein>
    <submittedName>
        <fullName evidence="2">Uncharacterized protein</fullName>
    </submittedName>
</protein>
<accession>A0A2P8HB04</accession>
<comment type="caution">
    <text evidence="2">The sequence shown here is derived from an EMBL/GenBank/DDBJ whole genome shotgun (WGS) entry which is preliminary data.</text>
</comment>
<dbReference type="PROSITE" id="PS51257">
    <property type="entry name" value="PROKAR_LIPOPROTEIN"/>
    <property type="match status" value="1"/>
</dbReference>
<proteinExistence type="predicted"/>
<gene>
    <name evidence="2" type="ORF">CLV51_10892</name>
</gene>
<evidence type="ECO:0000313" key="3">
    <source>
        <dbReference type="Proteomes" id="UP000240971"/>
    </source>
</evidence>